<evidence type="ECO:0000256" key="1">
    <source>
        <dbReference type="ARBA" id="ARBA00004365"/>
    </source>
</evidence>
<evidence type="ECO:0000256" key="5">
    <source>
        <dbReference type="ARBA" id="ARBA00022525"/>
    </source>
</evidence>
<comment type="subcellular location">
    <subcellularLocation>
        <location evidence="1">Bacterial flagellum</location>
    </subcellularLocation>
    <subcellularLocation>
        <location evidence="2">Secreted</location>
    </subcellularLocation>
</comment>
<evidence type="ECO:0000313" key="8">
    <source>
        <dbReference type="EMBL" id="ACL74482.1"/>
    </source>
</evidence>
<dbReference type="Pfam" id="PF22638">
    <property type="entry name" value="FlgK_D1"/>
    <property type="match status" value="1"/>
</dbReference>
<dbReference type="GO" id="GO:0005198">
    <property type="term" value="F:structural molecule activity"/>
    <property type="evidence" value="ECO:0007669"/>
    <property type="project" value="InterPro"/>
</dbReference>
<organism evidence="8 9">
    <name type="scientific">Ruminiclostridium cellulolyticum (strain ATCC 35319 / DSM 5812 / JCM 6584 / H10)</name>
    <name type="common">Clostridium cellulolyticum</name>
    <dbReference type="NCBI Taxonomy" id="394503"/>
    <lineage>
        <taxon>Bacteria</taxon>
        <taxon>Bacillati</taxon>
        <taxon>Bacillota</taxon>
        <taxon>Clostridia</taxon>
        <taxon>Eubacteriales</taxon>
        <taxon>Oscillospiraceae</taxon>
        <taxon>Ruminiclostridium</taxon>
    </lineage>
</organism>
<dbReference type="InterPro" id="IPR010930">
    <property type="entry name" value="Flg_bb/hook_C_dom"/>
</dbReference>
<protein>
    <recommendedName>
        <fullName evidence="4">Flagellar hook-associated protein 1</fullName>
    </recommendedName>
</protein>
<evidence type="ECO:0000256" key="6">
    <source>
        <dbReference type="ARBA" id="ARBA00023143"/>
    </source>
</evidence>
<dbReference type="Pfam" id="PF06429">
    <property type="entry name" value="Flg_bbr_C"/>
    <property type="match status" value="1"/>
</dbReference>
<sequence length="708" mass="77780">MAVGFSSYEIARSGLKVSERGLFVTGHNLSNVHTPGFTRQQAIIETNPYITQYGKNGKLFQYGLGADIQETRQIRHTFLDIVYRQENTIQGYWDTRSKAFQDVEAILNDPMGDGLQGVMNKFWDSWQELSKEPESLTTRAMVRQRGQELVYYYNHIGNQLDKLQNDLNSEIQVRINEVNNLTSQIAKLNTQIAAQEINGDKANDYRDQRNLLLDRLSILCDAEVNEMQDGQMDVTLGGYYIVTRGQSKNLYVQANAEDGEFFYPKLEGTNIKVNVKSGILKGLMEARGEVPGIKGSTENGTPNYKADITFAIDVSDGNNFDNLRDSLSSYISELKQSGLDYNIRIITMGATSSVHENIYDKSNIDSMLADITANNLLEADATVNDGSFKGLINELTALNNAPNGFREDAKRYTYVFTNKSINGDSVAADAFIGDAANYVNSLKGMGMKVSVVTDPAYNTNGKPDAASNPEAGWSIITLGTGGSLADINSDLAGYTSMLKDWNDSLVQTVKDALGNIPPSLNIVSDIKIKLNAMLNRMVNEINSLQMSGMTLDGKPGVAFFEAMDNNYPIEMGNLKLSNALLSDSGLNNITASKTAAKGDNTVAKQIANLRDVDILVNSTGRVSIDEYYRNLILELGNGGMEAERIATSQATVVNAVDAQRNAISGVSMDEEMSNMMKYKFAYDASSRVLNIMDSMMETIITSLGKVGR</sequence>
<keyword evidence="6" id="KW-0975">Bacterial flagellum</keyword>
<dbReference type="GO" id="GO:0005576">
    <property type="term" value="C:extracellular region"/>
    <property type="evidence" value="ECO:0007669"/>
    <property type="project" value="UniProtKB-SubCell"/>
</dbReference>
<dbReference type="PROSITE" id="PS50234">
    <property type="entry name" value="VWFA"/>
    <property type="match status" value="1"/>
</dbReference>
<dbReference type="RefSeq" id="WP_012634548.1">
    <property type="nucleotide sequence ID" value="NC_011898.1"/>
</dbReference>
<reference evidence="8 9" key="1">
    <citation type="submission" date="2009-01" db="EMBL/GenBank/DDBJ databases">
        <title>Complete sequence of Clostridium cellulolyticum H10.</title>
        <authorList>
            <consortium name="US DOE Joint Genome Institute"/>
            <person name="Lucas S."/>
            <person name="Copeland A."/>
            <person name="Lapidus A."/>
            <person name="Glavina del Rio T."/>
            <person name="Dalin E."/>
            <person name="Tice H."/>
            <person name="Bruce D."/>
            <person name="Goodwin L."/>
            <person name="Pitluck S."/>
            <person name="Chertkov O."/>
            <person name="Saunders E."/>
            <person name="Brettin T."/>
            <person name="Detter J.C."/>
            <person name="Han C."/>
            <person name="Larimer F."/>
            <person name="Land M."/>
            <person name="Hauser L."/>
            <person name="Kyrpides N."/>
            <person name="Ivanova N."/>
            <person name="Zhou J."/>
            <person name="Richardson P."/>
        </authorList>
    </citation>
    <scope>NUCLEOTIDE SEQUENCE [LARGE SCALE GENOMIC DNA]</scope>
    <source>
        <strain evidence="9">ATCC 35319 / DSM 5812 / JCM 6584 / H10</strain>
    </source>
</reference>
<dbReference type="PANTHER" id="PTHR30033">
    <property type="entry name" value="FLAGELLAR HOOK-ASSOCIATED PROTEIN 1"/>
    <property type="match status" value="1"/>
</dbReference>
<keyword evidence="8" id="KW-0969">Cilium</keyword>
<proteinExistence type="inferred from homology"/>
<dbReference type="Proteomes" id="UP000001349">
    <property type="component" value="Chromosome"/>
</dbReference>
<dbReference type="NCBIfam" id="TIGR02492">
    <property type="entry name" value="flgK_ends"/>
    <property type="match status" value="1"/>
</dbReference>
<accession>B8I4C8</accession>
<evidence type="ECO:0000259" key="7">
    <source>
        <dbReference type="PROSITE" id="PS50234"/>
    </source>
</evidence>
<keyword evidence="8" id="KW-0282">Flagellum</keyword>
<evidence type="ECO:0000256" key="4">
    <source>
        <dbReference type="ARBA" id="ARBA00016244"/>
    </source>
</evidence>
<dbReference type="AlphaFoldDB" id="B8I4C8"/>
<dbReference type="STRING" id="394503.Ccel_0094"/>
<evidence type="ECO:0000256" key="2">
    <source>
        <dbReference type="ARBA" id="ARBA00004613"/>
    </source>
</evidence>
<dbReference type="PRINTS" id="PR01005">
    <property type="entry name" value="FLGHOOKAP1"/>
</dbReference>
<gene>
    <name evidence="8" type="ordered locus">Ccel_0094</name>
</gene>
<keyword evidence="9" id="KW-1185">Reference proteome</keyword>
<dbReference type="SUPFAM" id="SSF64518">
    <property type="entry name" value="Phase 1 flagellin"/>
    <property type="match status" value="1"/>
</dbReference>
<dbReference type="HOGENOM" id="CLU_012762_1_1_9"/>
<dbReference type="Gene3D" id="3.40.50.410">
    <property type="entry name" value="von Willebrand factor, type A domain"/>
    <property type="match status" value="1"/>
</dbReference>
<dbReference type="OrthoDB" id="9802553at2"/>
<comment type="similarity">
    <text evidence="3">Belongs to the flagella basal body rod proteins family.</text>
</comment>
<dbReference type="KEGG" id="cce:Ccel_0094"/>
<dbReference type="GO" id="GO:0009424">
    <property type="term" value="C:bacterial-type flagellum hook"/>
    <property type="evidence" value="ECO:0007669"/>
    <property type="project" value="InterPro"/>
</dbReference>
<dbReference type="GO" id="GO:0044780">
    <property type="term" value="P:bacterial-type flagellum assembly"/>
    <property type="evidence" value="ECO:0007669"/>
    <property type="project" value="InterPro"/>
</dbReference>
<dbReference type="PANTHER" id="PTHR30033:SF1">
    <property type="entry name" value="FLAGELLAR HOOK-ASSOCIATED PROTEIN 1"/>
    <property type="match status" value="1"/>
</dbReference>
<dbReference type="InterPro" id="IPR053927">
    <property type="entry name" value="FlgK_helical"/>
</dbReference>
<dbReference type="eggNOG" id="COG1256">
    <property type="taxonomic scope" value="Bacteria"/>
</dbReference>
<dbReference type="InterPro" id="IPR036465">
    <property type="entry name" value="vWFA_dom_sf"/>
</dbReference>
<dbReference type="EMBL" id="CP001348">
    <property type="protein sequence ID" value="ACL74482.1"/>
    <property type="molecule type" value="Genomic_DNA"/>
</dbReference>
<evidence type="ECO:0000256" key="3">
    <source>
        <dbReference type="ARBA" id="ARBA00009677"/>
    </source>
</evidence>
<keyword evidence="8" id="KW-0966">Cell projection</keyword>
<dbReference type="InterPro" id="IPR002371">
    <property type="entry name" value="FlgK"/>
</dbReference>
<evidence type="ECO:0000313" key="9">
    <source>
        <dbReference type="Proteomes" id="UP000001349"/>
    </source>
</evidence>
<name>B8I4C8_RUMCH</name>
<dbReference type="InterPro" id="IPR002035">
    <property type="entry name" value="VWF_A"/>
</dbReference>
<keyword evidence="5" id="KW-0964">Secreted</keyword>
<feature type="domain" description="VWFA" evidence="7">
    <location>
        <begin position="307"/>
        <end position="537"/>
    </location>
</feature>